<organism evidence="2">
    <name type="scientific">marine sediment metagenome</name>
    <dbReference type="NCBI Taxonomy" id="412755"/>
    <lineage>
        <taxon>unclassified sequences</taxon>
        <taxon>metagenomes</taxon>
        <taxon>ecological metagenomes</taxon>
    </lineage>
</organism>
<feature type="non-terminal residue" evidence="2">
    <location>
        <position position="139"/>
    </location>
</feature>
<accession>A0A0F8YPZ7</accession>
<gene>
    <name evidence="2" type="ORF">LCGC14_2792880</name>
</gene>
<feature type="compositionally biased region" description="Gly residues" evidence="1">
    <location>
        <begin position="41"/>
        <end position="50"/>
    </location>
</feature>
<protein>
    <recommendedName>
        <fullName evidence="3">Collagen triple helix repeat protein</fullName>
    </recommendedName>
</protein>
<name>A0A0F8YPZ7_9ZZZZ</name>
<feature type="region of interest" description="Disordered" evidence="1">
    <location>
        <begin position="34"/>
        <end position="86"/>
    </location>
</feature>
<proteinExistence type="predicted"/>
<reference evidence="2" key="1">
    <citation type="journal article" date="2015" name="Nature">
        <title>Complex archaea that bridge the gap between prokaryotes and eukaryotes.</title>
        <authorList>
            <person name="Spang A."/>
            <person name="Saw J.H."/>
            <person name="Jorgensen S.L."/>
            <person name="Zaremba-Niedzwiedzka K."/>
            <person name="Martijn J."/>
            <person name="Lind A.E."/>
            <person name="van Eijk R."/>
            <person name="Schleper C."/>
            <person name="Guy L."/>
            <person name="Ettema T.J."/>
        </authorList>
    </citation>
    <scope>NUCLEOTIDE SEQUENCE</scope>
</reference>
<dbReference type="EMBL" id="LAZR01052200">
    <property type="protein sequence ID" value="KKK83488.1"/>
    <property type="molecule type" value="Genomic_DNA"/>
</dbReference>
<evidence type="ECO:0000313" key="2">
    <source>
        <dbReference type="EMBL" id="KKK83488.1"/>
    </source>
</evidence>
<evidence type="ECO:0000256" key="1">
    <source>
        <dbReference type="SAM" id="MobiDB-lite"/>
    </source>
</evidence>
<dbReference type="Pfam" id="PF01391">
    <property type="entry name" value="Collagen"/>
    <property type="match status" value="1"/>
</dbReference>
<dbReference type="InterPro" id="IPR008160">
    <property type="entry name" value="Collagen"/>
</dbReference>
<comment type="caution">
    <text evidence="2">The sequence shown here is derived from an EMBL/GenBank/DDBJ whole genome shotgun (WGS) entry which is preliminary data.</text>
</comment>
<dbReference type="AlphaFoldDB" id="A0A0F8YPZ7"/>
<evidence type="ECO:0008006" key="3">
    <source>
        <dbReference type="Google" id="ProtNLM"/>
    </source>
</evidence>
<sequence>MKTKHKAILGILIMLFVGLAITQTQAAETLEALVGPQGPKGSPGGSGASGHDGIPGPPGSEGPPGLVGPAGPPGPPGELPMGKPPLGCCDSHLVELDARYINHGRYEVETIDITDTAVTLRTIDANAVDSTKIVDNSVE</sequence>